<dbReference type="PROSITE" id="PS01129">
    <property type="entry name" value="PSI_RLU"/>
    <property type="match status" value="1"/>
</dbReference>
<evidence type="ECO:0000259" key="1">
    <source>
        <dbReference type="Pfam" id="PF00849"/>
    </source>
</evidence>
<dbReference type="GO" id="GO:0140098">
    <property type="term" value="F:catalytic activity, acting on RNA"/>
    <property type="evidence" value="ECO:0007669"/>
    <property type="project" value="UniProtKB-ARBA"/>
</dbReference>
<dbReference type="InterPro" id="IPR050188">
    <property type="entry name" value="RluA_PseudoU_synthase"/>
</dbReference>
<dbReference type="Pfam" id="PF00849">
    <property type="entry name" value="PseudoU_synth_2"/>
    <property type="match status" value="1"/>
</dbReference>
<organism evidence="2 3">
    <name type="scientific">Neolewinella agarilytica</name>
    <dbReference type="NCBI Taxonomy" id="478744"/>
    <lineage>
        <taxon>Bacteria</taxon>
        <taxon>Pseudomonadati</taxon>
        <taxon>Bacteroidota</taxon>
        <taxon>Saprospiria</taxon>
        <taxon>Saprospirales</taxon>
        <taxon>Lewinellaceae</taxon>
        <taxon>Neolewinella</taxon>
    </lineage>
</organism>
<keyword evidence="3" id="KW-1185">Reference proteome</keyword>
<protein>
    <submittedName>
        <fullName evidence="2">23S rRNA pseudouridine1911/1915/1917 synthase</fullName>
    </submittedName>
</protein>
<name>A0A1H9NDP9_9BACT</name>
<dbReference type="CDD" id="cd02869">
    <property type="entry name" value="PseudoU_synth_RluA_like"/>
    <property type="match status" value="1"/>
</dbReference>
<dbReference type="Proteomes" id="UP000199021">
    <property type="component" value="Unassembled WGS sequence"/>
</dbReference>
<dbReference type="GO" id="GO:0006396">
    <property type="term" value="P:RNA processing"/>
    <property type="evidence" value="ECO:0007669"/>
    <property type="project" value="UniProtKB-ARBA"/>
</dbReference>
<evidence type="ECO:0000313" key="2">
    <source>
        <dbReference type="EMBL" id="SER34104.1"/>
    </source>
</evidence>
<dbReference type="GO" id="GO:0001522">
    <property type="term" value="P:pseudouridine synthesis"/>
    <property type="evidence" value="ECO:0007669"/>
    <property type="project" value="InterPro"/>
</dbReference>
<dbReference type="Gene3D" id="3.30.2350.10">
    <property type="entry name" value="Pseudouridine synthase"/>
    <property type="match status" value="1"/>
</dbReference>
<sequence>MNFQPLDILHEGRGYVVINKPAGIATERNFNNDTVEARAQVQWKRPRSVKQAFVGIVHRLDRPVSGCLLLAKNKSTLVFLNKAFEEKKVDKTYWALTERPLPAEAGKLKHFIARDKFGRKAIAATRPIPGAKEAVLEYRLLEGHADRYLWEIRPITGRFHQIRVQLATAGAPIIGDSTYGSGRIFQPNCICLHARKLVFPDPNAPGKITVEVDVPEW</sequence>
<dbReference type="InterPro" id="IPR006145">
    <property type="entry name" value="PsdUridine_synth_RsuA/RluA"/>
</dbReference>
<dbReference type="InterPro" id="IPR006224">
    <property type="entry name" value="PsdUridine_synth_RluA-like_CS"/>
</dbReference>
<dbReference type="OrthoDB" id="9807829at2"/>
<dbReference type="AlphaFoldDB" id="A0A1H9NDP9"/>
<accession>A0A1H9NDP9</accession>
<dbReference type="STRING" id="478744.SAMN05444359_13614"/>
<dbReference type="GO" id="GO:0009982">
    <property type="term" value="F:pseudouridine synthase activity"/>
    <property type="evidence" value="ECO:0007669"/>
    <property type="project" value="InterPro"/>
</dbReference>
<dbReference type="EMBL" id="FOFB01000036">
    <property type="protein sequence ID" value="SER34104.1"/>
    <property type="molecule type" value="Genomic_DNA"/>
</dbReference>
<evidence type="ECO:0000313" key="3">
    <source>
        <dbReference type="Proteomes" id="UP000199021"/>
    </source>
</evidence>
<dbReference type="InParanoid" id="A0A1H9NDP9"/>
<dbReference type="GO" id="GO:0003723">
    <property type="term" value="F:RNA binding"/>
    <property type="evidence" value="ECO:0007669"/>
    <property type="project" value="InterPro"/>
</dbReference>
<dbReference type="PANTHER" id="PTHR21600">
    <property type="entry name" value="MITOCHONDRIAL RNA PSEUDOURIDINE SYNTHASE"/>
    <property type="match status" value="1"/>
</dbReference>
<feature type="domain" description="Pseudouridine synthase RsuA/RluA-like" evidence="1">
    <location>
        <begin position="15"/>
        <end position="167"/>
    </location>
</feature>
<dbReference type="SUPFAM" id="SSF55120">
    <property type="entry name" value="Pseudouridine synthase"/>
    <property type="match status" value="1"/>
</dbReference>
<dbReference type="InterPro" id="IPR020103">
    <property type="entry name" value="PsdUridine_synth_cat_dom_sf"/>
</dbReference>
<dbReference type="RefSeq" id="WP_090172932.1">
    <property type="nucleotide sequence ID" value="NZ_FOFB01000036.1"/>
</dbReference>
<proteinExistence type="predicted"/>
<reference evidence="3" key="1">
    <citation type="submission" date="2016-10" db="EMBL/GenBank/DDBJ databases">
        <authorList>
            <person name="Varghese N."/>
            <person name="Submissions S."/>
        </authorList>
    </citation>
    <scope>NUCLEOTIDE SEQUENCE [LARGE SCALE GENOMIC DNA]</scope>
    <source>
        <strain evidence="3">DSM 24740</strain>
    </source>
</reference>
<gene>
    <name evidence="2" type="ORF">SAMN05444359_13614</name>
</gene>